<keyword evidence="3" id="KW-1185">Reference proteome</keyword>
<evidence type="ECO:0000313" key="3">
    <source>
        <dbReference type="Proteomes" id="UP000324897"/>
    </source>
</evidence>
<gene>
    <name evidence="2" type="ORF">EJB05_10248</name>
</gene>
<evidence type="ECO:0000313" key="2">
    <source>
        <dbReference type="EMBL" id="TVU43756.1"/>
    </source>
</evidence>
<feature type="region of interest" description="Disordered" evidence="1">
    <location>
        <begin position="1"/>
        <end position="43"/>
    </location>
</feature>
<feature type="compositionally biased region" description="Low complexity" evidence="1">
    <location>
        <begin position="1"/>
        <end position="12"/>
    </location>
</feature>
<feature type="compositionally biased region" description="Basic and acidic residues" evidence="1">
    <location>
        <begin position="19"/>
        <end position="43"/>
    </location>
</feature>
<evidence type="ECO:0000256" key="1">
    <source>
        <dbReference type="SAM" id="MobiDB-lite"/>
    </source>
</evidence>
<protein>
    <submittedName>
        <fullName evidence="2">Uncharacterized protein</fullName>
    </submittedName>
</protein>
<dbReference type="Proteomes" id="UP000324897">
    <property type="component" value="Unassembled WGS sequence"/>
</dbReference>
<organism evidence="2 3">
    <name type="scientific">Eragrostis curvula</name>
    <name type="common">weeping love grass</name>
    <dbReference type="NCBI Taxonomy" id="38414"/>
    <lineage>
        <taxon>Eukaryota</taxon>
        <taxon>Viridiplantae</taxon>
        <taxon>Streptophyta</taxon>
        <taxon>Embryophyta</taxon>
        <taxon>Tracheophyta</taxon>
        <taxon>Spermatophyta</taxon>
        <taxon>Magnoliopsida</taxon>
        <taxon>Liliopsida</taxon>
        <taxon>Poales</taxon>
        <taxon>Poaceae</taxon>
        <taxon>PACMAD clade</taxon>
        <taxon>Chloridoideae</taxon>
        <taxon>Eragrostideae</taxon>
        <taxon>Eragrostidinae</taxon>
        <taxon>Eragrostis</taxon>
    </lineage>
</organism>
<comment type="caution">
    <text evidence="2">The sequence shown here is derived from an EMBL/GenBank/DDBJ whole genome shotgun (WGS) entry which is preliminary data.</text>
</comment>
<proteinExistence type="predicted"/>
<dbReference type="Gramene" id="TVU43756">
    <property type="protein sequence ID" value="TVU43756"/>
    <property type="gene ID" value="EJB05_10248"/>
</dbReference>
<reference evidence="2 3" key="1">
    <citation type="journal article" date="2019" name="Sci. Rep.">
        <title>A high-quality genome of Eragrostis curvula grass provides insights into Poaceae evolution and supports new strategies to enhance forage quality.</title>
        <authorList>
            <person name="Carballo J."/>
            <person name="Santos B.A.C.M."/>
            <person name="Zappacosta D."/>
            <person name="Garbus I."/>
            <person name="Selva J.P."/>
            <person name="Gallo C.A."/>
            <person name="Diaz A."/>
            <person name="Albertini E."/>
            <person name="Caccamo M."/>
            <person name="Echenique V."/>
        </authorList>
    </citation>
    <scope>NUCLEOTIDE SEQUENCE [LARGE SCALE GENOMIC DNA]</scope>
    <source>
        <strain evidence="3">cv. Victoria</strain>
        <tissue evidence="2">Leaf</tissue>
    </source>
</reference>
<name>A0A5J9W720_9POAL</name>
<accession>A0A5J9W720</accession>
<feature type="non-terminal residue" evidence="2">
    <location>
        <position position="149"/>
    </location>
</feature>
<dbReference type="AlphaFoldDB" id="A0A5J9W720"/>
<sequence>MMSMTPTKVVGKGVPGGGSKEKQTRERSGGEGDGRAGEMGGKEQVAKWETTWRICVHYCHGGEDGGDKGAGDWCAATRARAGDARGFFKLPPSRAPASPPRIQADLWILHRLQAEDAATLSLPMFALSPSPRRAGLDRLRRLLPDSVRK</sequence>
<dbReference type="EMBL" id="RWGY01000005">
    <property type="protein sequence ID" value="TVU43756.1"/>
    <property type="molecule type" value="Genomic_DNA"/>
</dbReference>